<proteinExistence type="predicted"/>
<gene>
    <name evidence="2" type="ORF">HP467_02200</name>
</gene>
<reference evidence="2 3" key="1">
    <citation type="submission" date="2020-05" db="EMBL/GenBank/DDBJ databases">
        <title>Genome Sequencing of Type Strains.</title>
        <authorList>
            <person name="Lemaire J.F."/>
            <person name="Inderbitzin P."/>
            <person name="Gregorio O.A."/>
            <person name="Collins S.B."/>
            <person name="Wespe N."/>
            <person name="Knight-Connoni V."/>
        </authorList>
    </citation>
    <scope>NUCLEOTIDE SEQUENCE [LARGE SCALE GENOMIC DNA]</scope>
    <source>
        <strain evidence="2 3">DSM 20512</strain>
    </source>
</reference>
<comment type="caution">
    <text evidence="2">The sequence shown here is derived from an EMBL/GenBank/DDBJ whole genome shotgun (WGS) entry which is preliminary data.</text>
</comment>
<dbReference type="GO" id="GO:0016773">
    <property type="term" value="F:phosphotransferase activity, alcohol group as acceptor"/>
    <property type="evidence" value="ECO:0007669"/>
    <property type="project" value="InterPro"/>
</dbReference>
<dbReference type="Proteomes" id="UP000539146">
    <property type="component" value="Unassembled WGS sequence"/>
</dbReference>
<feature type="region of interest" description="Disordered" evidence="1">
    <location>
        <begin position="126"/>
        <end position="146"/>
    </location>
</feature>
<dbReference type="Pfam" id="PF04655">
    <property type="entry name" value="APH_6_hur"/>
    <property type="match status" value="1"/>
</dbReference>
<dbReference type="SUPFAM" id="SSF56112">
    <property type="entry name" value="Protein kinase-like (PK-like)"/>
    <property type="match status" value="1"/>
</dbReference>
<feature type="compositionally biased region" description="Low complexity" evidence="1">
    <location>
        <begin position="127"/>
        <end position="144"/>
    </location>
</feature>
<dbReference type="GO" id="GO:0019748">
    <property type="term" value="P:secondary metabolic process"/>
    <property type="evidence" value="ECO:0007669"/>
    <property type="project" value="InterPro"/>
</dbReference>
<dbReference type="InterPro" id="IPR011009">
    <property type="entry name" value="Kinase-like_dom_sf"/>
</dbReference>
<dbReference type="EMBL" id="JABMCG010000066">
    <property type="protein sequence ID" value="NUU26927.1"/>
    <property type="molecule type" value="Genomic_DNA"/>
</dbReference>
<dbReference type="InterPro" id="IPR006748">
    <property type="entry name" value="NH2Glyco/OHUrea_AB-resist_kin"/>
</dbReference>
<accession>A0A850DNB6</accession>
<keyword evidence="2" id="KW-0808">Transferase</keyword>
<evidence type="ECO:0000256" key="1">
    <source>
        <dbReference type="SAM" id="MobiDB-lite"/>
    </source>
</evidence>
<dbReference type="Gene3D" id="3.90.1200.10">
    <property type="match status" value="1"/>
</dbReference>
<evidence type="ECO:0000313" key="2">
    <source>
        <dbReference type="EMBL" id="NUU26927.1"/>
    </source>
</evidence>
<sequence length="305" mass="33085">MWPTEQEWRATVPQRLRRVLDRWQLTPGRPIDGGSVSHVLDVTTADGRSAVLKLSFPHREAEHEAAALRRWDGHGAVRLLDVDPDDPFVLLLERCVPGVRLVDRDDLPAAERLAIAATLLTGLWDRGGPSEPSGSSSPSSPSGPFERVADVTAEWADLVEERARRFAPGFDEGLVRRGAELLRVLPGSARRYVVVHGDANPGNVLAAERSPWLVIDPKPMIGDPAYDLSPLVVQVDDPFRHGDPARVLGERLALLADVTGEPTDRIAAWCTARLVEAALWSVSRGAPADGADAMSRAALTDRLAG</sequence>
<protein>
    <submittedName>
        <fullName evidence="2">Phosphotransferase</fullName>
    </submittedName>
</protein>
<name>A0A850DNB6_9MICO</name>
<organism evidence="2 3">
    <name type="scientific">Curtobacterium citreum</name>
    <dbReference type="NCBI Taxonomy" id="2036"/>
    <lineage>
        <taxon>Bacteria</taxon>
        <taxon>Bacillati</taxon>
        <taxon>Actinomycetota</taxon>
        <taxon>Actinomycetes</taxon>
        <taxon>Micrococcales</taxon>
        <taxon>Microbacteriaceae</taxon>
        <taxon>Curtobacterium</taxon>
    </lineage>
</organism>
<dbReference type="RefSeq" id="WP_175325075.1">
    <property type="nucleotide sequence ID" value="NZ_BAAAWP010000001.1"/>
</dbReference>
<dbReference type="AlphaFoldDB" id="A0A850DNB6"/>
<evidence type="ECO:0000313" key="3">
    <source>
        <dbReference type="Proteomes" id="UP000539146"/>
    </source>
</evidence>